<dbReference type="Proteomes" id="UP001158961">
    <property type="component" value="Plasmid P4"/>
</dbReference>
<keyword evidence="2" id="KW-1133">Transmembrane helix</keyword>
<dbReference type="EMBL" id="OW970319">
    <property type="protein sequence ID" value="CAH6384162.1"/>
    <property type="molecule type" value="Genomic_DNA"/>
</dbReference>
<keyword evidence="3" id="KW-0614">Plasmid</keyword>
<feature type="compositionally biased region" description="Polar residues" evidence="1">
    <location>
        <begin position="114"/>
        <end position="123"/>
    </location>
</feature>
<reference evidence="3" key="1">
    <citation type="submission" date="2022-05" db="EMBL/GenBank/DDBJ databases">
        <authorList>
            <person name="Pothier F. J."/>
        </authorList>
    </citation>
    <scope>NUCLEOTIDE SEQUENCE</scope>
    <source>
        <strain evidence="3">DAPP-PG734</strain>
        <plasmid evidence="3">P4</plasmid>
    </source>
</reference>
<evidence type="ECO:0008006" key="5">
    <source>
        <dbReference type="Google" id="ProtNLM"/>
    </source>
</evidence>
<evidence type="ECO:0000313" key="4">
    <source>
        <dbReference type="Proteomes" id="UP001158961"/>
    </source>
</evidence>
<keyword evidence="2" id="KW-0812">Transmembrane</keyword>
<feature type="compositionally biased region" description="Basic and acidic residues" evidence="1">
    <location>
        <begin position="97"/>
        <end position="106"/>
    </location>
</feature>
<evidence type="ECO:0000313" key="3">
    <source>
        <dbReference type="EMBL" id="CAH6384162.1"/>
    </source>
</evidence>
<feature type="region of interest" description="Disordered" evidence="1">
    <location>
        <begin position="89"/>
        <end position="132"/>
    </location>
</feature>
<proteinExistence type="predicted"/>
<sequence length="132" mass="14318">MQNSAYKRGAIAAELWLKLTRSARVANEVCVSWVLRQGLPGFIGYLPVPLASIAILSIAILCGLFIGTVVILCGIFIYMLCNITVGGVEESDDTDEPSGHQYRDGNDGFGMYSGPQNVTVTSSRIDRDDEED</sequence>
<gene>
    <name evidence="3" type="ORF">DAPPPG734_25445</name>
</gene>
<evidence type="ECO:0000256" key="1">
    <source>
        <dbReference type="SAM" id="MobiDB-lite"/>
    </source>
</evidence>
<evidence type="ECO:0000256" key="2">
    <source>
        <dbReference type="SAM" id="Phobius"/>
    </source>
</evidence>
<dbReference type="AlphaFoldDB" id="A0AAN2FI01"/>
<name>A0AAN2FI01_ENTAG</name>
<accession>A0AAN2FI01</accession>
<dbReference type="RefSeq" id="WP_031592241.1">
    <property type="nucleotide sequence ID" value="NZ_CP162549.1"/>
</dbReference>
<geneLocation type="plasmid" evidence="3 4">
    <name>P4</name>
</geneLocation>
<protein>
    <recommendedName>
        <fullName evidence="5">DUF3742 family protein</fullName>
    </recommendedName>
</protein>
<organism evidence="3 4">
    <name type="scientific">Enterobacter agglomerans</name>
    <name type="common">Erwinia herbicola</name>
    <name type="synonym">Pantoea agglomerans</name>
    <dbReference type="NCBI Taxonomy" id="549"/>
    <lineage>
        <taxon>Bacteria</taxon>
        <taxon>Pseudomonadati</taxon>
        <taxon>Pseudomonadota</taxon>
        <taxon>Gammaproteobacteria</taxon>
        <taxon>Enterobacterales</taxon>
        <taxon>Erwiniaceae</taxon>
        <taxon>Pantoea</taxon>
        <taxon>Pantoea agglomerans group</taxon>
    </lineage>
</organism>
<keyword evidence="2" id="KW-0472">Membrane</keyword>
<feature type="transmembrane region" description="Helical" evidence="2">
    <location>
        <begin position="50"/>
        <end position="81"/>
    </location>
</feature>